<dbReference type="RefSeq" id="WP_250868561.1">
    <property type="nucleotide sequence ID" value="NZ_JAGSOI010000039.1"/>
</dbReference>
<accession>A0A9E5DCQ1</accession>
<comment type="similarity">
    <text evidence="1">Belongs to the DegT/DnrJ/EryC1 family.</text>
</comment>
<dbReference type="GO" id="GO:0008483">
    <property type="term" value="F:transaminase activity"/>
    <property type="evidence" value="ECO:0007669"/>
    <property type="project" value="UniProtKB-KW"/>
</dbReference>
<dbReference type="CDD" id="cd00616">
    <property type="entry name" value="AHBA_syn"/>
    <property type="match status" value="1"/>
</dbReference>
<dbReference type="InterPro" id="IPR015424">
    <property type="entry name" value="PyrdxlP-dep_Trfase"/>
</dbReference>
<dbReference type="PIRSF" id="PIRSF000390">
    <property type="entry name" value="PLP_StrS"/>
    <property type="match status" value="1"/>
</dbReference>
<keyword evidence="2" id="KW-0032">Aminotransferase</keyword>
<proteinExistence type="inferred from homology"/>
<dbReference type="Gene3D" id="3.40.640.10">
    <property type="entry name" value="Type I PLP-dependent aspartate aminotransferase-like (Major domain)"/>
    <property type="match status" value="1"/>
</dbReference>
<sequence length="374" mass="42388">MIPYGHQSIDENDVEEVVKVLNSDWLTTGPKVSEFENIICEYVGCKYAIAVNSGTSALDIAVSSLDLPKGSEVITTPFTFVATSNALLYNNLKPIFADIKKDTRNIDPEDILRKITAKTKAIIYVDFAGHPCDIDEIKKIAREYDLRLIEDASHAFGASYHGKMIGNFADLTVFSFHPVKPITTGEGGVVVTDNPELAEKVRLLRNHGIDKDAATRYGPDAGWAYDMKMLGRNYRMTDIQAALGISQLKKLDGFIGRRNEIANLYNELLDGCEFVETPITKEGVGHGWHIYTVLLNESINRNEFFKYMRKNEIGVNVHYIPIYHFSYYREHFDLDENDFPETEDVFNRIITLPIYPGMKDEEVELVVKTIKAWK</sequence>
<dbReference type="SUPFAM" id="SSF53383">
    <property type="entry name" value="PLP-dependent transferases"/>
    <property type="match status" value="1"/>
</dbReference>
<keyword evidence="1" id="KW-0663">Pyridoxal phosphate</keyword>
<dbReference type="Proteomes" id="UP001056766">
    <property type="component" value="Unassembled WGS sequence"/>
</dbReference>
<dbReference type="AlphaFoldDB" id="A0A9E5DCQ1"/>
<protein>
    <submittedName>
        <fullName evidence="2">UDP-4-amino-4, 6-dideoxy-N-acetyl-beta-L-altrosamine transaminase</fullName>
        <ecNumber evidence="2">2.6.1.92</ecNumber>
    </submittedName>
</protein>
<comment type="caution">
    <text evidence="2">The sequence shown here is derived from an EMBL/GenBank/DDBJ whole genome shotgun (WGS) entry which is preliminary data.</text>
</comment>
<dbReference type="InterPro" id="IPR000653">
    <property type="entry name" value="DegT/StrS_aminotransferase"/>
</dbReference>
<keyword evidence="2" id="KW-0808">Transferase</keyword>
<dbReference type="Pfam" id="PF01041">
    <property type="entry name" value="DegT_DnrJ_EryC1"/>
    <property type="match status" value="1"/>
</dbReference>
<dbReference type="PANTHER" id="PTHR30244:SF34">
    <property type="entry name" value="DTDP-4-AMINO-4,6-DIDEOXYGALACTOSE TRANSAMINASE"/>
    <property type="match status" value="1"/>
</dbReference>
<dbReference type="InterPro" id="IPR020026">
    <property type="entry name" value="PseC"/>
</dbReference>
<dbReference type="NCBIfam" id="TIGR03588">
    <property type="entry name" value="PseC"/>
    <property type="match status" value="1"/>
</dbReference>
<evidence type="ECO:0000313" key="3">
    <source>
        <dbReference type="Proteomes" id="UP001056766"/>
    </source>
</evidence>
<keyword evidence="3" id="KW-1185">Reference proteome</keyword>
<dbReference type="GO" id="GO:0030170">
    <property type="term" value="F:pyridoxal phosphate binding"/>
    <property type="evidence" value="ECO:0007669"/>
    <property type="project" value="TreeGrafter"/>
</dbReference>
<reference evidence="2" key="2">
    <citation type="submission" date="2021-04" db="EMBL/GenBank/DDBJ databases">
        <authorList>
            <person name="Dong X."/>
        </authorList>
    </citation>
    <scope>NUCLEOTIDE SEQUENCE</scope>
    <source>
        <strain evidence="2">LLY</strain>
    </source>
</reference>
<reference evidence="2" key="1">
    <citation type="journal article" date="2021" name="mSystems">
        <title>Bacteria and Archaea Synergistically Convert Glycine Betaine to Biogenic Methane in the Formosa Cold Seep of the South China Sea.</title>
        <authorList>
            <person name="Li L."/>
            <person name="Zhang W."/>
            <person name="Zhang S."/>
            <person name="Song L."/>
            <person name="Sun Q."/>
            <person name="Zhang H."/>
            <person name="Xiang H."/>
            <person name="Dong X."/>
        </authorList>
    </citation>
    <scope>NUCLEOTIDE SEQUENCE</scope>
    <source>
        <strain evidence="2">LLY</strain>
    </source>
</reference>
<dbReference type="Gene3D" id="3.90.1150.10">
    <property type="entry name" value="Aspartate Aminotransferase, domain 1"/>
    <property type="match status" value="1"/>
</dbReference>
<dbReference type="InterPro" id="IPR015422">
    <property type="entry name" value="PyrdxlP-dep_Trfase_small"/>
</dbReference>
<evidence type="ECO:0000313" key="2">
    <source>
        <dbReference type="EMBL" id="MCM1987219.1"/>
    </source>
</evidence>
<dbReference type="EMBL" id="JAGSOI010000039">
    <property type="protein sequence ID" value="MCM1987219.1"/>
    <property type="molecule type" value="Genomic_DNA"/>
</dbReference>
<dbReference type="GO" id="GO:0000271">
    <property type="term" value="P:polysaccharide biosynthetic process"/>
    <property type="evidence" value="ECO:0007669"/>
    <property type="project" value="TreeGrafter"/>
</dbReference>
<evidence type="ECO:0000256" key="1">
    <source>
        <dbReference type="RuleBase" id="RU004508"/>
    </source>
</evidence>
<gene>
    <name evidence="2" type="primary">pseC</name>
    <name evidence="2" type="ORF">KDK67_09515</name>
</gene>
<organism evidence="2 3">
    <name type="scientific">Methanococcoides seepicolus</name>
    <dbReference type="NCBI Taxonomy" id="2828780"/>
    <lineage>
        <taxon>Archaea</taxon>
        <taxon>Methanobacteriati</taxon>
        <taxon>Methanobacteriota</taxon>
        <taxon>Stenosarchaea group</taxon>
        <taxon>Methanomicrobia</taxon>
        <taxon>Methanosarcinales</taxon>
        <taxon>Methanosarcinaceae</taxon>
        <taxon>Methanococcoides</taxon>
    </lineage>
</organism>
<dbReference type="EC" id="2.6.1.92" evidence="2"/>
<dbReference type="InterPro" id="IPR015421">
    <property type="entry name" value="PyrdxlP-dep_Trfase_major"/>
</dbReference>
<name>A0A9E5DCQ1_9EURY</name>
<dbReference type="PANTHER" id="PTHR30244">
    <property type="entry name" value="TRANSAMINASE"/>
    <property type="match status" value="1"/>
</dbReference>